<feature type="domain" description="Helix-turn-helix" evidence="2">
    <location>
        <begin position="1"/>
        <end position="50"/>
    </location>
</feature>
<gene>
    <name evidence="3" type="ORF">DW747_04485</name>
</gene>
<accession>A0A3E2XPA5</accession>
<keyword evidence="4" id="KW-1185">Reference proteome</keyword>
<evidence type="ECO:0000313" key="4">
    <source>
        <dbReference type="Proteomes" id="UP000261231"/>
    </source>
</evidence>
<dbReference type="Pfam" id="PF12728">
    <property type="entry name" value="HTH_17"/>
    <property type="match status" value="1"/>
</dbReference>
<dbReference type="EMBL" id="QVFD01000003">
    <property type="protein sequence ID" value="RGC49414.1"/>
    <property type="molecule type" value="Genomic_DNA"/>
</dbReference>
<proteinExistence type="predicted"/>
<evidence type="ECO:0000259" key="2">
    <source>
        <dbReference type="Pfam" id="PF12728"/>
    </source>
</evidence>
<keyword evidence="3" id="KW-0238">DNA-binding</keyword>
<reference evidence="3 4" key="1">
    <citation type="submission" date="2018-08" db="EMBL/GenBank/DDBJ databases">
        <title>A genome reference for cultivated species of the human gut microbiota.</title>
        <authorList>
            <person name="Zou Y."/>
            <person name="Xue W."/>
            <person name="Luo G."/>
        </authorList>
    </citation>
    <scope>NUCLEOTIDE SEQUENCE [LARGE SCALE GENOMIC DNA]</scope>
    <source>
        <strain evidence="3 4">AM28-39</strain>
    </source>
</reference>
<feature type="region of interest" description="Disordered" evidence="1">
    <location>
        <begin position="60"/>
        <end position="81"/>
    </location>
</feature>
<protein>
    <submittedName>
        <fullName evidence="3">DNA-binding protein</fullName>
    </submittedName>
</protein>
<dbReference type="Gene3D" id="3.90.105.50">
    <property type="match status" value="1"/>
</dbReference>
<dbReference type="OrthoDB" id="2060785at2"/>
<dbReference type="Proteomes" id="UP000261231">
    <property type="component" value="Unassembled WGS sequence"/>
</dbReference>
<dbReference type="InterPro" id="IPR038148">
    <property type="entry name" value="Tn1545/Tn916_Xis"/>
</dbReference>
<sequence length="81" mass="9969">MTVQEAVTYYKLSRRKFYELLHQAGLEFIAFYYNGRRLILKKEFERYLKGHPEIRRRERAWQENQDCEETQNTEYSEGANQ</sequence>
<organism evidence="3 4">
    <name type="scientific">Coprococcus catus</name>
    <dbReference type="NCBI Taxonomy" id="116085"/>
    <lineage>
        <taxon>Bacteria</taxon>
        <taxon>Bacillati</taxon>
        <taxon>Bacillota</taxon>
        <taxon>Clostridia</taxon>
        <taxon>Lachnospirales</taxon>
        <taxon>Lachnospiraceae</taxon>
        <taxon>Coprococcus</taxon>
    </lineage>
</organism>
<evidence type="ECO:0000256" key="1">
    <source>
        <dbReference type="SAM" id="MobiDB-lite"/>
    </source>
</evidence>
<dbReference type="GO" id="GO:0003677">
    <property type="term" value="F:DNA binding"/>
    <property type="evidence" value="ECO:0007669"/>
    <property type="project" value="UniProtKB-KW"/>
</dbReference>
<evidence type="ECO:0000313" key="3">
    <source>
        <dbReference type="EMBL" id="RGC49414.1"/>
    </source>
</evidence>
<name>A0A3E2XPA5_9FIRM</name>
<feature type="compositionally biased region" description="Polar residues" evidence="1">
    <location>
        <begin position="72"/>
        <end position="81"/>
    </location>
</feature>
<dbReference type="InterPro" id="IPR041657">
    <property type="entry name" value="HTH_17"/>
</dbReference>
<dbReference type="AlphaFoldDB" id="A0A3E2XPA5"/>
<comment type="caution">
    <text evidence="3">The sequence shown here is derived from an EMBL/GenBank/DDBJ whole genome shotgun (WGS) entry which is preliminary data.</text>
</comment>